<organism evidence="8 9">
    <name type="scientific">Histidinibacterium lentulum</name>
    <dbReference type="NCBI Taxonomy" id="2480588"/>
    <lineage>
        <taxon>Bacteria</taxon>
        <taxon>Pseudomonadati</taxon>
        <taxon>Pseudomonadota</taxon>
        <taxon>Alphaproteobacteria</taxon>
        <taxon>Rhodobacterales</taxon>
        <taxon>Paracoccaceae</taxon>
        <taxon>Histidinibacterium</taxon>
    </lineage>
</organism>
<evidence type="ECO:0000256" key="7">
    <source>
        <dbReference type="SAM" id="Phobius"/>
    </source>
</evidence>
<evidence type="ECO:0000256" key="1">
    <source>
        <dbReference type="ARBA" id="ARBA00004651"/>
    </source>
</evidence>
<dbReference type="RefSeq" id="WP_123641789.1">
    <property type="nucleotide sequence ID" value="NZ_ML119083.1"/>
</dbReference>
<dbReference type="EMBL" id="RDRB01000003">
    <property type="protein sequence ID" value="ROU03241.1"/>
    <property type="molecule type" value="Genomic_DNA"/>
</dbReference>
<dbReference type="Pfam" id="PF01311">
    <property type="entry name" value="Bac_export_1"/>
    <property type="match status" value="1"/>
</dbReference>
<feature type="transmembrane region" description="Helical" evidence="7">
    <location>
        <begin position="15"/>
        <end position="36"/>
    </location>
</feature>
<dbReference type="PANTHER" id="PTHR30065:SF1">
    <property type="entry name" value="SURFACE PRESENTATION OF ANTIGENS PROTEIN SPAR"/>
    <property type="match status" value="1"/>
</dbReference>
<dbReference type="InterPro" id="IPR002010">
    <property type="entry name" value="T3SS_IM_R"/>
</dbReference>
<dbReference type="GO" id="GO:0006605">
    <property type="term" value="P:protein targeting"/>
    <property type="evidence" value="ECO:0007669"/>
    <property type="project" value="InterPro"/>
</dbReference>
<name>A0A3N2R785_9RHOB</name>
<dbReference type="GO" id="GO:0005886">
    <property type="term" value="C:plasma membrane"/>
    <property type="evidence" value="ECO:0007669"/>
    <property type="project" value="UniProtKB-SubCell"/>
</dbReference>
<reference evidence="8 9" key="1">
    <citation type="submission" date="2018-10" db="EMBL/GenBank/DDBJ databases">
        <title>Histidinibacterium lentulum gen. nov., sp. nov., a marine bacterium from the culture broth of Picochlorum sp. 122.</title>
        <authorList>
            <person name="Wang G."/>
        </authorList>
    </citation>
    <scope>NUCLEOTIDE SEQUENCE [LARGE SCALE GENOMIC DNA]</scope>
    <source>
        <strain evidence="8 9">B17</strain>
    </source>
</reference>
<dbReference type="AlphaFoldDB" id="A0A3N2R785"/>
<evidence type="ECO:0000256" key="5">
    <source>
        <dbReference type="ARBA" id="ARBA00022989"/>
    </source>
</evidence>
<keyword evidence="4 7" id="KW-0812">Transmembrane</keyword>
<protein>
    <submittedName>
        <fullName evidence="8">Type III secretion protein</fullName>
    </submittedName>
</protein>
<comment type="subcellular location">
    <subcellularLocation>
        <location evidence="1">Cell membrane</location>
        <topology evidence="1">Multi-pass membrane protein</topology>
    </subcellularLocation>
</comment>
<feature type="transmembrane region" description="Helical" evidence="7">
    <location>
        <begin position="125"/>
        <end position="147"/>
    </location>
</feature>
<comment type="similarity">
    <text evidence="2">Belongs to the FliR/MopE/SpaR family.</text>
</comment>
<feature type="transmembrane region" description="Helical" evidence="7">
    <location>
        <begin position="48"/>
        <end position="69"/>
    </location>
</feature>
<sequence>MISTLSELLPVAGDAFSTAIWVFLRVGGMIAALPAFGEQSVPLRVRLAMAFAFTLLVAPAVPAGASFVAPPGPAAVLSETLVGLAFGLFIRFFVFALQIAGTIAAQSTSLSQILGAQAGIDPLPAMGHVLVIGGIALATILGLHVAAAEYIIRSYDLVPVGTLPDPARLADVGVAETARSFSLAFVLSAPFLVASLLYNLTLGVINRAMPQLMVSFVGAPAITAGGLALLALAAAPLLQLWSGALFTFLESPFGPLP</sequence>
<accession>A0A3N2R785</accession>
<proteinExistence type="inferred from homology"/>
<evidence type="ECO:0000256" key="6">
    <source>
        <dbReference type="ARBA" id="ARBA00023136"/>
    </source>
</evidence>
<evidence type="ECO:0000256" key="3">
    <source>
        <dbReference type="ARBA" id="ARBA00022475"/>
    </source>
</evidence>
<feature type="transmembrane region" description="Helical" evidence="7">
    <location>
        <begin position="181"/>
        <end position="200"/>
    </location>
</feature>
<dbReference type="OrthoDB" id="9779817at2"/>
<dbReference type="PANTHER" id="PTHR30065">
    <property type="entry name" value="FLAGELLAR BIOSYNTHETIC PROTEIN FLIR"/>
    <property type="match status" value="1"/>
</dbReference>
<evidence type="ECO:0000256" key="2">
    <source>
        <dbReference type="ARBA" id="ARBA00009772"/>
    </source>
</evidence>
<keyword evidence="9" id="KW-1185">Reference proteome</keyword>
<feature type="transmembrane region" description="Helical" evidence="7">
    <location>
        <begin position="212"/>
        <end position="238"/>
    </location>
</feature>
<feature type="transmembrane region" description="Helical" evidence="7">
    <location>
        <begin position="81"/>
        <end position="104"/>
    </location>
</feature>
<dbReference type="PRINTS" id="PR00953">
    <property type="entry name" value="TYPE3IMRPROT"/>
</dbReference>
<comment type="caution">
    <text evidence="8">The sequence shown here is derived from an EMBL/GenBank/DDBJ whole genome shotgun (WGS) entry which is preliminary data.</text>
</comment>
<keyword evidence="3" id="KW-1003">Cell membrane</keyword>
<evidence type="ECO:0000313" key="9">
    <source>
        <dbReference type="Proteomes" id="UP000268016"/>
    </source>
</evidence>
<evidence type="ECO:0000256" key="4">
    <source>
        <dbReference type="ARBA" id="ARBA00022692"/>
    </source>
</evidence>
<dbReference type="Proteomes" id="UP000268016">
    <property type="component" value="Unassembled WGS sequence"/>
</dbReference>
<keyword evidence="6 7" id="KW-0472">Membrane</keyword>
<evidence type="ECO:0000313" key="8">
    <source>
        <dbReference type="EMBL" id="ROU03241.1"/>
    </source>
</evidence>
<gene>
    <name evidence="8" type="ORF">EAT49_08110</name>
</gene>
<keyword evidence="5 7" id="KW-1133">Transmembrane helix</keyword>